<organism evidence="1 2">
    <name type="scientific">Gordonia otitidis (strain DSM 44809 / CCUG 52243 / JCM 12355 / NBRC 100426 / IFM 10032)</name>
    <dbReference type="NCBI Taxonomy" id="1108044"/>
    <lineage>
        <taxon>Bacteria</taxon>
        <taxon>Bacillati</taxon>
        <taxon>Actinomycetota</taxon>
        <taxon>Actinomycetes</taxon>
        <taxon>Mycobacteriales</taxon>
        <taxon>Gordoniaceae</taxon>
        <taxon>Gordonia</taxon>
    </lineage>
</organism>
<protein>
    <submittedName>
        <fullName evidence="1">Uncharacterized protein</fullName>
    </submittedName>
</protein>
<dbReference type="STRING" id="1108044.GOOTI_039_00010"/>
<gene>
    <name evidence="1" type="ORF">GOOTI_039_00010</name>
</gene>
<evidence type="ECO:0000313" key="2">
    <source>
        <dbReference type="Proteomes" id="UP000005038"/>
    </source>
</evidence>
<dbReference type="EMBL" id="BAFB01000039">
    <property type="protein sequence ID" value="GAB33075.1"/>
    <property type="molecule type" value="Genomic_DNA"/>
</dbReference>
<reference evidence="1" key="1">
    <citation type="submission" date="2012-02" db="EMBL/GenBank/DDBJ databases">
        <title>Whole genome shotgun sequence of Gordonia otitidis NBRC 100426.</title>
        <authorList>
            <person name="Yoshida I."/>
            <person name="Hosoyama A."/>
            <person name="Tsuchikane K."/>
            <person name="Katsumata H."/>
            <person name="Yamazaki S."/>
            <person name="Fujita N."/>
        </authorList>
    </citation>
    <scope>NUCLEOTIDE SEQUENCE [LARGE SCALE GENOMIC DNA]</scope>
    <source>
        <strain evidence="1">NBRC 100426</strain>
    </source>
</reference>
<evidence type="ECO:0000313" key="1">
    <source>
        <dbReference type="EMBL" id="GAB33075.1"/>
    </source>
</evidence>
<dbReference type="Proteomes" id="UP000005038">
    <property type="component" value="Unassembled WGS sequence"/>
</dbReference>
<name>H5THW7_GORO1</name>
<proteinExistence type="predicted"/>
<keyword evidence="2" id="KW-1185">Reference proteome</keyword>
<sequence length="76" mass="7841">MRASVFVTRGGTDVDAAAALKAPGRAVGVDVELSDDPLINHVATTTSPITTSAAAESTACRRRCVTVCLRADISRP</sequence>
<accession>H5THW7</accession>
<feature type="non-terminal residue" evidence="1">
    <location>
        <position position="76"/>
    </location>
</feature>
<dbReference type="AlphaFoldDB" id="H5THW7"/>
<comment type="caution">
    <text evidence="1">The sequence shown here is derived from an EMBL/GenBank/DDBJ whole genome shotgun (WGS) entry which is preliminary data.</text>
</comment>